<dbReference type="Ensembl" id="ENSPEMT00000036704.1">
    <property type="protein sequence ID" value="ENSPEMP00000033858.1"/>
    <property type="gene ID" value="ENSPEMG00000027252.1"/>
</dbReference>
<organism evidence="3 4">
    <name type="scientific">Peromyscus maniculatus bairdii</name>
    <name type="common">Prairie deer mouse</name>
    <dbReference type="NCBI Taxonomy" id="230844"/>
    <lineage>
        <taxon>Eukaryota</taxon>
        <taxon>Metazoa</taxon>
        <taxon>Chordata</taxon>
        <taxon>Craniata</taxon>
        <taxon>Vertebrata</taxon>
        <taxon>Euteleostomi</taxon>
        <taxon>Mammalia</taxon>
        <taxon>Eutheria</taxon>
        <taxon>Euarchontoglires</taxon>
        <taxon>Glires</taxon>
        <taxon>Rodentia</taxon>
        <taxon>Myomorpha</taxon>
        <taxon>Muroidea</taxon>
        <taxon>Cricetidae</taxon>
        <taxon>Neotominae</taxon>
        <taxon>Peromyscus</taxon>
    </lineage>
</organism>
<sequence length="101" mass="11847">FDARRYLMGRKRPYQSLVPFEDVIMCFSGEEWKHLTMTQTLYAEVTMENIALTSSMCYQCAVEDEEIPCEQVSEKPRMLRPKRKQTGETEKSNSTDILWSP</sequence>
<reference evidence="3 4" key="1">
    <citation type="submission" date="2018-10" db="EMBL/GenBank/DDBJ databases">
        <title>Improved assembly of the deer mouse Peromyscus maniculatus genome.</title>
        <authorList>
            <person name="Lassance J.-M."/>
            <person name="Hoekstra H.E."/>
        </authorList>
    </citation>
    <scope>NUCLEOTIDE SEQUENCE [LARGE SCALE GENOMIC DNA]</scope>
</reference>
<dbReference type="PROSITE" id="PS50805">
    <property type="entry name" value="KRAB"/>
    <property type="match status" value="1"/>
</dbReference>
<dbReference type="AlphaFoldDB" id="A0A8C8UJJ9"/>
<feature type="domain" description="KRAB" evidence="2">
    <location>
        <begin position="18"/>
        <end position="89"/>
    </location>
</feature>
<dbReference type="InterPro" id="IPR001909">
    <property type="entry name" value="KRAB"/>
</dbReference>
<reference evidence="3" key="3">
    <citation type="submission" date="2025-09" db="UniProtKB">
        <authorList>
            <consortium name="Ensembl"/>
        </authorList>
    </citation>
    <scope>IDENTIFICATION</scope>
</reference>
<reference evidence="3" key="2">
    <citation type="submission" date="2025-08" db="UniProtKB">
        <authorList>
            <consortium name="Ensembl"/>
        </authorList>
    </citation>
    <scope>IDENTIFICATION</scope>
</reference>
<dbReference type="SUPFAM" id="SSF109640">
    <property type="entry name" value="KRAB domain (Kruppel-associated box)"/>
    <property type="match status" value="1"/>
</dbReference>
<dbReference type="CDD" id="cd07765">
    <property type="entry name" value="KRAB_A-box"/>
    <property type="match status" value="1"/>
</dbReference>
<evidence type="ECO:0000256" key="1">
    <source>
        <dbReference type="SAM" id="MobiDB-lite"/>
    </source>
</evidence>
<dbReference type="Gene3D" id="6.10.140.140">
    <property type="match status" value="1"/>
</dbReference>
<evidence type="ECO:0000313" key="4">
    <source>
        <dbReference type="Proteomes" id="UP000694547"/>
    </source>
</evidence>
<proteinExistence type="predicted"/>
<dbReference type="Proteomes" id="UP000694547">
    <property type="component" value="Chromosome 12"/>
</dbReference>
<evidence type="ECO:0000313" key="3">
    <source>
        <dbReference type="Ensembl" id="ENSPEMP00000033858.1"/>
    </source>
</evidence>
<accession>A0A8C8UJJ9</accession>
<dbReference type="SMART" id="SM00349">
    <property type="entry name" value="KRAB"/>
    <property type="match status" value="1"/>
</dbReference>
<dbReference type="GO" id="GO:0006355">
    <property type="term" value="P:regulation of DNA-templated transcription"/>
    <property type="evidence" value="ECO:0007669"/>
    <property type="project" value="InterPro"/>
</dbReference>
<dbReference type="Pfam" id="PF01352">
    <property type="entry name" value="KRAB"/>
    <property type="match status" value="1"/>
</dbReference>
<evidence type="ECO:0000259" key="2">
    <source>
        <dbReference type="PROSITE" id="PS50805"/>
    </source>
</evidence>
<feature type="region of interest" description="Disordered" evidence="1">
    <location>
        <begin position="71"/>
        <end position="101"/>
    </location>
</feature>
<dbReference type="InterPro" id="IPR036051">
    <property type="entry name" value="KRAB_dom_sf"/>
</dbReference>
<protein>
    <recommendedName>
        <fullName evidence="2">KRAB domain-containing protein</fullName>
    </recommendedName>
</protein>
<name>A0A8C8UJJ9_PERMB</name>
<keyword evidence="4" id="KW-1185">Reference proteome</keyword>